<dbReference type="EMBL" id="GFAC01007637">
    <property type="protein sequence ID" value="JAT91551.1"/>
    <property type="molecule type" value="mRNA"/>
</dbReference>
<organism evidence="1">
    <name type="scientific">Amblyomma aureolatum</name>
    <dbReference type="NCBI Taxonomy" id="187763"/>
    <lineage>
        <taxon>Eukaryota</taxon>
        <taxon>Metazoa</taxon>
        <taxon>Ecdysozoa</taxon>
        <taxon>Arthropoda</taxon>
        <taxon>Chelicerata</taxon>
        <taxon>Arachnida</taxon>
        <taxon>Acari</taxon>
        <taxon>Parasitiformes</taxon>
        <taxon>Ixodida</taxon>
        <taxon>Ixodoidea</taxon>
        <taxon>Ixodidae</taxon>
        <taxon>Amblyomminae</taxon>
        <taxon>Amblyomma</taxon>
    </lineage>
</organism>
<feature type="non-terminal residue" evidence="1">
    <location>
        <position position="1"/>
    </location>
</feature>
<sequence length="136" mass="16228">LVWGTTTKGNFEKLQLLQKRVLRIFLNYTGPIRLLQTQPLFLKFDVLSADKVYIWRMAQQIHKKKLHTIYTPVLVQYDIRNPKRRAKKVRTNYGKQDPEYQVIDIINHYSTRLDFNLSPKAFKRECRSILFSSQTV</sequence>
<evidence type="ECO:0000313" key="1">
    <source>
        <dbReference type="EMBL" id="JAT91551.1"/>
    </source>
</evidence>
<protein>
    <submittedName>
        <fullName evidence="1">Uncharacterized protein</fullName>
    </submittedName>
</protein>
<proteinExistence type="evidence at transcript level"/>
<dbReference type="AlphaFoldDB" id="A0A1E1WXR4"/>
<reference evidence="1" key="1">
    <citation type="journal article" date="2017" name="Front. Cell. Infect. Microbiol.">
        <title>The Distinct Transcriptional Response of the Midgut of Amblyomma sculptum and Amblyomma aureolatum Ticks to Rickettsia rickettsii Correlates to Their Differences in Susceptibility to Infection.</title>
        <authorList>
            <person name="Martins L.A."/>
            <person name="Galletti M.F.B.M."/>
            <person name="Ribeiro J.M."/>
            <person name="Fujita A."/>
            <person name="Costa F.B."/>
            <person name="Labruna M.B."/>
            <person name="Daffre S."/>
            <person name="Fogaca A.C."/>
        </authorList>
    </citation>
    <scope>NUCLEOTIDE SEQUENCE</scope>
</reference>
<accession>A0A1E1WXR4</accession>
<name>A0A1E1WXR4_9ACAR</name>